<dbReference type="Proteomes" id="UP000320914">
    <property type="component" value="Unassembled WGS sequence"/>
</dbReference>
<dbReference type="EMBL" id="RCZA01000027">
    <property type="protein sequence ID" value="TPG74060.1"/>
    <property type="molecule type" value="Genomic_DNA"/>
</dbReference>
<dbReference type="Pfam" id="PF18154">
    <property type="entry name" value="pPIWI_RE_REase"/>
    <property type="match status" value="1"/>
</dbReference>
<proteinExistence type="predicted"/>
<evidence type="ECO:0000259" key="1">
    <source>
        <dbReference type="Pfam" id="PF18154"/>
    </source>
</evidence>
<protein>
    <recommendedName>
        <fullName evidence="1">REase associating with pPIWI RE domain-containing protein</fullName>
    </recommendedName>
</protein>
<organism evidence="2 3">
    <name type="scientific">Pseudomonas mandelii</name>
    <dbReference type="NCBI Taxonomy" id="75612"/>
    <lineage>
        <taxon>Bacteria</taxon>
        <taxon>Pseudomonadati</taxon>
        <taxon>Pseudomonadota</taxon>
        <taxon>Gammaproteobacteria</taxon>
        <taxon>Pseudomonadales</taxon>
        <taxon>Pseudomonadaceae</taxon>
        <taxon>Pseudomonas</taxon>
    </lineage>
</organism>
<dbReference type="InterPro" id="IPR040828">
    <property type="entry name" value="pPIWI_RE_REase"/>
</dbReference>
<gene>
    <name evidence="2" type="ORF">EAH74_32295</name>
</gene>
<comment type="caution">
    <text evidence="2">The sequence shown here is derived from an EMBL/GenBank/DDBJ whole genome shotgun (WGS) entry which is preliminary data.</text>
</comment>
<reference evidence="2 3" key="1">
    <citation type="journal article" date="2019" name="Environ. Microbiol.">
        <title>Species interactions and distinct microbial communities in high Arctic permafrost affected cryosols are associated with the CH4 and CO2 gas fluxes.</title>
        <authorList>
            <person name="Altshuler I."/>
            <person name="Hamel J."/>
            <person name="Turney S."/>
            <person name="Magnuson E."/>
            <person name="Levesque R."/>
            <person name="Greer C."/>
            <person name="Whyte L.G."/>
        </authorList>
    </citation>
    <scope>NUCLEOTIDE SEQUENCE [LARGE SCALE GENOMIC DNA]</scope>
    <source>
        <strain evidence="2 3">OWC5</strain>
    </source>
</reference>
<evidence type="ECO:0000313" key="2">
    <source>
        <dbReference type="EMBL" id="TPG74060.1"/>
    </source>
</evidence>
<dbReference type="RefSeq" id="WP_140684372.1">
    <property type="nucleotide sequence ID" value="NZ_RCZA01000027.1"/>
</dbReference>
<feature type="domain" description="REase associating with pPIWI RE" evidence="1">
    <location>
        <begin position="240"/>
        <end position="342"/>
    </location>
</feature>
<dbReference type="AlphaFoldDB" id="A0A502HLQ5"/>
<evidence type="ECO:0000313" key="3">
    <source>
        <dbReference type="Proteomes" id="UP000320914"/>
    </source>
</evidence>
<name>A0A502HLQ5_9PSED</name>
<sequence length="345" mass="39490">MKKQIAEALLRLLAEAAMLCGSDRSHALPILRQASALLWRLEPLGQPLSPMALERKLSTPIECWLPEEIRGDYSGPLLTTNMATQTCNEMILELNVRQLWEVIQACVNRVKQACRLRSDGETLYRNFRLFLIEHAVIEPSQARDVFVPLNLSLSDFYEPIPPQLQHNGLIYLCPICRWPMNAQRHEVNCDSAWCREKKSVFQLKGTQLVNRINNSSLKGEPPKDRLMLKPALWKFTLQPGLLELALAEKLTEKGFEALLWPDVDRTDLRLQLGGSIQDIDAKVWVSPHELAKHLEQIPDQVSRWIVIPDYQKKNIPLLRERCPAGVRVFTQSQCVREAQKHAAPF</sequence>
<accession>A0A502HLQ5</accession>